<dbReference type="RefSeq" id="WP_380862670.1">
    <property type="nucleotide sequence ID" value="NZ_JBHRXV010000011.1"/>
</dbReference>
<gene>
    <name evidence="10" type="ORF">ACFOMD_14640</name>
</gene>
<keyword evidence="6 7" id="KW-0472">Membrane</keyword>
<feature type="domain" description="ABC transmembrane type-1" evidence="9">
    <location>
        <begin position="32"/>
        <end position="314"/>
    </location>
</feature>
<evidence type="ECO:0000256" key="6">
    <source>
        <dbReference type="ARBA" id="ARBA00023136"/>
    </source>
</evidence>
<proteinExistence type="predicted"/>
<dbReference type="InterPro" id="IPR011918">
    <property type="entry name" value="ABC_MsbA_ATP-bd"/>
</dbReference>
<evidence type="ECO:0000313" key="11">
    <source>
        <dbReference type="Proteomes" id="UP001595615"/>
    </source>
</evidence>
<dbReference type="Proteomes" id="UP001595615">
    <property type="component" value="Unassembled WGS sequence"/>
</dbReference>
<dbReference type="NCBIfam" id="TIGR02204">
    <property type="entry name" value="MsbA_rel"/>
    <property type="match status" value="1"/>
</dbReference>
<feature type="transmembrane region" description="Helical" evidence="7">
    <location>
        <begin position="27"/>
        <end position="48"/>
    </location>
</feature>
<comment type="caution">
    <text evidence="10">The sequence shown here is derived from an EMBL/GenBank/DDBJ whole genome shotgun (WGS) entry which is preliminary data.</text>
</comment>
<feature type="domain" description="ABC transporter" evidence="8">
    <location>
        <begin position="349"/>
        <end position="585"/>
    </location>
</feature>
<dbReference type="PROSITE" id="PS00211">
    <property type="entry name" value="ABC_TRANSPORTER_1"/>
    <property type="match status" value="1"/>
</dbReference>
<keyword evidence="2 7" id="KW-0812">Transmembrane</keyword>
<evidence type="ECO:0000259" key="9">
    <source>
        <dbReference type="PROSITE" id="PS50929"/>
    </source>
</evidence>
<dbReference type="Gene3D" id="1.20.1560.10">
    <property type="entry name" value="ABC transporter type 1, transmembrane domain"/>
    <property type="match status" value="1"/>
</dbReference>
<dbReference type="Gene3D" id="3.40.50.300">
    <property type="entry name" value="P-loop containing nucleotide triphosphate hydrolases"/>
    <property type="match status" value="1"/>
</dbReference>
<feature type="transmembrane region" description="Helical" evidence="7">
    <location>
        <begin position="68"/>
        <end position="92"/>
    </location>
</feature>
<evidence type="ECO:0000256" key="2">
    <source>
        <dbReference type="ARBA" id="ARBA00022692"/>
    </source>
</evidence>
<name>A0ABV7XD23_9SPHN</name>
<dbReference type="EMBL" id="JBHRXV010000011">
    <property type="protein sequence ID" value="MFC3713811.1"/>
    <property type="molecule type" value="Genomic_DNA"/>
</dbReference>
<sequence length="591" mass="63189">MAETAPEAPATQRLSKLHLVWKFASAYPAQIAAALVALLVAATATLAIPRAFKLVVDQGFGAEQAGSIAPYFYGMLGIVGVLALATAVRFYFVSWLGERVVADLRRAVQTHLLTLDPSFFEENRPSEIASRLTSDTSVIEQVVGTSLSVALRNVFMGIGGIVYLFTLSAKLTGLMLLVIPLTIIPISIMGRRVRNLSRNSQDSIAGVGAMVSEVLGAIRIVQAFTQEPRERERFAGAVERTFVAAKRRIFTRAIMTAVVIGLIFTSITLVLWEGARDVISGDMTGGTITAFVLTAAIVAGAFGALTEVYGDVMRGAGAAGRMAELLQARPDIAAPANPVPLPLPAQGRLGFDHVTFRYPSKPDSKAVIDFTLDIAPGETVAVVGPSGAGKSTLFQLIQRFYDPQEGVLRLDGVALADADPRELRSRIALVPQESVVFATSAYENILYGRPDATEDEVWAAAEAANAATFLRALPDGIHTFLGEAGGRLSGGQRQRLAIARAILRDAPVLLLDEATSALDAESERLVQDALERLMEGRTTLVIAHRLSTVRTADRIVVMDQGQIAAIGTHDQLMAQGGLYARLARLQFEEAA</sequence>
<dbReference type="InterPro" id="IPR011527">
    <property type="entry name" value="ABC1_TM_dom"/>
</dbReference>
<dbReference type="SMART" id="SM00382">
    <property type="entry name" value="AAA"/>
    <property type="match status" value="1"/>
</dbReference>
<dbReference type="InterPro" id="IPR017871">
    <property type="entry name" value="ABC_transporter-like_CS"/>
</dbReference>
<comment type="subcellular location">
    <subcellularLocation>
        <location evidence="1">Cell membrane</location>
        <topology evidence="1">Multi-pass membrane protein</topology>
    </subcellularLocation>
</comment>
<dbReference type="Pfam" id="PF00664">
    <property type="entry name" value="ABC_membrane"/>
    <property type="match status" value="1"/>
</dbReference>
<reference evidence="11" key="1">
    <citation type="journal article" date="2019" name="Int. J. Syst. Evol. Microbiol.">
        <title>The Global Catalogue of Microorganisms (GCM) 10K type strain sequencing project: providing services to taxonomists for standard genome sequencing and annotation.</title>
        <authorList>
            <consortium name="The Broad Institute Genomics Platform"/>
            <consortium name="The Broad Institute Genome Sequencing Center for Infectious Disease"/>
            <person name="Wu L."/>
            <person name="Ma J."/>
        </authorList>
    </citation>
    <scope>NUCLEOTIDE SEQUENCE [LARGE SCALE GENOMIC DNA]</scope>
    <source>
        <strain evidence="11">KCTC 42644</strain>
    </source>
</reference>
<dbReference type="PROSITE" id="PS50893">
    <property type="entry name" value="ABC_TRANSPORTER_2"/>
    <property type="match status" value="1"/>
</dbReference>
<dbReference type="InterPro" id="IPR003439">
    <property type="entry name" value="ABC_transporter-like_ATP-bd"/>
</dbReference>
<feature type="transmembrane region" description="Helical" evidence="7">
    <location>
        <begin position="284"/>
        <end position="305"/>
    </location>
</feature>
<dbReference type="InterPro" id="IPR003593">
    <property type="entry name" value="AAA+_ATPase"/>
</dbReference>
<dbReference type="SUPFAM" id="SSF52540">
    <property type="entry name" value="P-loop containing nucleoside triphosphate hydrolases"/>
    <property type="match status" value="1"/>
</dbReference>
<dbReference type="InterPro" id="IPR027417">
    <property type="entry name" value="P-loop_NTPase"/>
</dbReference>
<dbReference type="InterPro" id="IPR036640">
    <property type="entry name" value="ABC1_TM_sf"/>
</dbReference>
<keyword evidence="3" id="KW-0547">Nucleotide-binding</keyword>
<feature type="transmembrane region" description="Helical" evidence="7">
    <location>
        <begin position="161"/>
        <end position="188"/>
    </location>
</feature>
<evidence type="ECO:0000313" key="10">
    <source>
        <dbReference type="EMBL" id="MFC3713811.1"/>
    </source>
</evidence>
<keyword evidence="5 7" id="KW-1133">Transmembrane helix</keyword>
<dbReference type="PANTHER" id="PTHR43394:SF1">
    <property type="entry name" value="ATP-BINDING CASSETTE SUB-FAMILY B MEMBER 10, MITOCHONDRIAL"/>
    <property type="match status" value="1"/>
</dbReference>
<dbReference type="PANTHER" id="PTHR43394">
    <property type="entry name" value="ATP-DEPENDENT PERMEASE MDL1, MITOCHONDRIAL"/>
    <property type="match status" value="1"/>
</dbReference>
<feature type="transmembrane region" description="Helical" evidence="7">
    <location>
        <begin position="249"/>
        <end position="272"/>
    </location>
</feature>
<keyword evidence="4" id="KW-0067">ATP-binding</keyword>
<dbReference type="SUPFAM" id="SSF90123">
    <property type="entry name" value="ABC transporter transmembrane region"/>
    <property type="match status" value="1"/>
</dbReference>
<dbReference type="InterPro" id="IPR039421">
    <property type="entry name" value="Type_1_exporter"/>
</dbReference>
<protein>
    <submittedName>
        <fullName evidence="10">ABC transporter transmembrane domain-containing protein</fullName>
    </submittedName>
</protein>
<evidence type="ECO:0000256" key="7">
    <source>
        <dbReference type="SAM" id="Phobius"/>
    </source>
</evidence>
<evidence type="ECO:0000256" key="3">
    <source>
        <dbReference type="ARBA" id="ARBA00022741"/>
    </source>
</evidence>
<keyword evidence="11" id="KW-1185">Reference proteome</keyword>
<dbReference type="CDD" id="cd18575">
    <property type="entry name" value="ABC_6TM_bac_exporter_ABCB8_10_like"/>
    <property type="match status" value="1"/>
</dbReference>
<evidence type="ECO:0000256" key="4">
    <source>
        <dbReference type="ARBA" id="ARBA00022840"/>
    </source>
</evidence>
<dbReference type="Pfam" id="PF00005">
    <property type="entry name" value="ABC_tran"/>
    <property type="match status" value="1"/>
</dbReference>
<evidence type="ECO:0000256" key="5">
    <source>
        <dbReference type="ARBA" id="ARBA00022989"/>
    </source>
</evidence>
<evidence type="ECO:0000256" key="1">
    <source>
        <dbReference type="ARBA" id="ARBA00004651"/>
    </source>
</evidence>
<dbReference type="PROSITE" id="PS50929">
    <property type="entry name" value="ABC_TM1F"/>
    <property type="match status" value="1"/>
</dbReference>
<evidence type="ECO:0000259" key="8">
    <source>
        <dbReference type="PROSITE" id="PS50893"/>
    </source>
</evidence>
<organism evidence="10 11">
    <name type="scientific">Sphingoaurantiacus capsulatus</name>
    <dbReference type="NCBI Taxonomy" id="1771310"/>
    <lineage>
        <taxon>Bacteria</taxon>
        <taxon>Pseudomonadati</taxon>
        <taxon>Pseudomonadota</taxon>
        <taxon>Alphaproteobacteria</taxon>
        <taxon>Sphingomonadales</taxon>
        <taxon>Sphingosinicellaceae</taxon>
        <taxon>Sphingoaurantiacus</taxon>
    </lineage>
</organism>
<accession>A0ABV7XD23</accession>